<dbReference type="AlphaFoldDB" id="C7N309"/>
<sequence>MLAVQGIGQRNSERRRGRRWGLRAMGTMKDGIKGNGPAEALSLLAALA</sequence>
<protein>
    <submittedName>
        <fullName evidence="1">Uncharacterized protein</fullName>
    </submittedName>
</protein>
<reference evidence="1 2" key="1">
    <citation type="journal article" date="2009" name="Stand. Genomic Sci.">
        <title>Complete genome sequence of Slackia heliotrinireducens type strain (RHS 1).</title>
        <authorList>
            <person name="Pukall R."/>
            <person name="Lapidus A."/>
            <person name="Nolan M."/>
            <person name="Copeland A."/>
            <person name="Glavina Del Rio T."/>
            <person name="Lucas S."/>
            <person name="Chen F."/>
            <person name="Tice H."/>
            <person name="Cheng J.F."/>
            <person name="Chertkov O."/>
            <person name="Bruce D."/>
            <person name="Goodwin L."/>
            <person name="Kuske C."/>
            <person name="Brettin T."/>
            <person name="Detter J.C."/>
            <person name="Han C."/>
            <person name="Pitluck S."/>
            <person name="Pati A."/>
            <person name="Mavrommatis K."/>
            <person name="Ivanova N."/>
            <person name="Ovchinnikova G."/>
            <person name="Chen A."/>
            <person name="Palaniappan K."/>
            <person name="Schneider S."/>
            <person name="Rohde M."/>
            <person name="Chain P."/>
            <person name="D'haeseleer P."/>
            <person name="Goker M."/>
            <person name="Bristow J."/>
            <person name="Eisen J.A."/>
            <person name="Markowitz V."/>
            <person name="Kyrpides N.C."/>
            <person name="Klenk H.P."/>
            <person name="Hugenholtz P."/>
        </authorList>
    </citation>
    <scope>NUCLEOTIDE SEQUENCE [LARGE SCALE GENOMIC DNA]</scope>
    <source>
        <strain evidence="2">ATCC 29202 / DSM 20476 / NCTC 11029 / RHS 1</strain>
    </source>
</reference>
<organism evidence="1 2">
    <name type="scientific">Slackia heliotrinireducens (strain ATCC 29202 / DSM 20476 / NCTC 11029 / RHS 1)</name>
    <name type="common">Peptococcus heliotrinreducens</name>
    <dbReference type="NCBI Taxonomy" id="471855"/>
    <lineage>
        <taxon>Bacteria</taxon>
        <taxon>Bacillati</taxon>
        <taxon>Actinomycetota</taxon>
        <taxon>Coriobacteriia</taxon>
        <taxon>Eggerthellales</taxon>
        <taxon>Eggerthellaceae</taxon>
        <taxon>Slackia</taxon>
    </lineage>
</organism>
<name>C7N309_SLAHD</name>
<gene>
    <name evidence="1" type="ordered locus">Shel_04700</name>
</gene>
<evidence type="ECO:0000313" key="1">
    <source>
        <dbReference type="EMBL" id="ACV21530.1"/>
    </source>
</evidence>
<dbReference type="Proteomes" id="UP000002026">
    <property type="component" value="Chromosome"/>
</dbReference>
<dbReference type="HOGENOM" id="CLU_3157856_0_0_11"/>
<dbReference type="KEGG" id="shi:Shel_04700"/>
<evidence type="ECO:0000313" key="2">
    <source>
        <dbReference type="Proteomes" id="UP000002026"/>
    </source>
</evidence>
<dbReference type="STRING" id="471855.Shel_04700"/>
<proteinExistence type="predicted"/>
<accession>C7N309</accession>
<keyword evidence="2" id="KW-1185">Reference proteome</keyword>
<dbReference type="EMBL" id="CP001684">
    <property type="protein sequence ID" value="ACV21530.1"/>
    <property type="molecule type" value="Genomic_DNA"/>
</dbReference>